<dbReference type="STRING" id="166423.A0A0M8ZXG0"/>
<dbReference type="Proteomes" id="UP000053105">
    <property type="component" value="Unassembled WGS sequence"/>
</dbReference>
<evidence type="ECO:0000313" key="3">
    <source>
        <dbReference type="EMBL" id="KOX71559.1"/>
    </source>
</evidence>
<evidence type="ECO:0000313" key="4">
    <source>
        <dbReference type="Proteomes" id="UP000053105"/>
    </source>
</evidence>
<accession>A0A0M8ZXG0</accession>
<proteinExistence type="predicted"/>
<dbReference type="PROSITE" id="PS00028">
    <property type="entry name" value="ZINC_FINGER_C2H2_1"/>
    <property type="match status" value="1"/>
</dbReference>
<organism evidence="3 4">
    <name type="scientific">Melipona quadrifasciata</name>
    <dbReference type="NCBI Taxonomy" id="166423"/>
    <lineage>
        <taxon>Eukaryota</taxon>
        <taxon>Metazoa</taxon>
        <taxon>Ecdysozoa</taxon>
        <taxon>Arthropoda</taxon>
        <taxon>Hexapoda</taxon>
        <taxon>Insecta</taxon>
        <taxon>Pterygota</taxon>
        <taxon>Neoptera</taxon>
        <taxon>Endopterygota</taxon>
        <taxon>Hymenoptera</taxon>
        <taxon>Apocrita</taxon>
        <taxon>Aculeata</taxon>
        <taxon>Apoidea</taxon>
        <taxon>Anthophila</taxon>
        <taxon>Apidae</taxon>
        <taxon>Melipona</taxon>
    </lineage>
</organism>
<dbReference type="EMBL" id="KQ435834">
    <property type="protein sequence ID" value="KOX71559.1"/>
    <property type="molecule type" value="Genomic_DNA"/>
</dbReference>
<keyword evidence="4" id="KW-1185">Reference proteome</keyword>
<feature type="domain" description="C2H2-type" evidence="2">
    <location>
        <begin position="220"/>
        <end position="241"/>
    </location>
</feature>
<dbReference type="AlphaFoldDB" id="A0A0M8ZXG0"/>
<feature type="compositionally biased region" description="Low complexity" evidence="1">
    <location>
        <begin position="109"/>
        <end position="118"/>
    </location>
</feature>
<gene>
    <name evidence="3" type="ORF">WN51_02430</name>
</gene>
<protein>
    <recommendedName>
        <fullName evidence="2">C2H2-type domain-containing protein</fullName>
    </recommendedName>
</protein>
<reference evidence="3 4" key="1">
    <citation type="submission" date="2015-07" db="EMBL/GenBank/DDBJ databases">
        <title>The genome of Melipona quadrifasciata.</title>
        <authorList>
            <person name="Pan H."/>
            <person name="Kapheim K."/>
        </authorList>
    </citation>
    <scope>NUCLEOTIDE SEQUENCE [LARGE SCALE GENOMIC DNA]</scope>
    <source>
        <strain evidence="3">0111107301</strain>
        <tissue evidence="3">Whole body</tissue>
    </source>
</reference>
<sequence length="356" mass="40429">MNTPYNYQQISPSCPQVPYLKIGRLNEDCATFMQRYANIGFIFVARDKFQRSADLLCASQKPKQQEGRYSRNAQQWGYYASTAFPPRLAPPLKRPRLMPPARSQHPKQQKQQPAANAATVPDLNQLKKKQKGKIGGNQFVISMCCRQSGHPDLWQLQRDVYRPGRVARAQAKLLQTAVHINVPLTNIRVEEYTFVLLPYVYAYNGFVFMFQGDSTTALLCVLCKVSFPSAWELMVHAQAAHMINIYELGTRPQSPRSAPSPPQSPSQHQKESSPSPQDFQSCCWSDPFSGVNSSIDENGRLVAATSRQLQHFHRSSFVRITYDSPIYSFIDFTISLIANEESIWISKSKLHLRVIL</sequence>
<feature type="region of interest" description="Disordered" evidence="1">
    <location>
        <begin position="87"/>
        <end position="122"/>
    </location>
</feature>
<evidence type="ECO:0000256" key="1">
    <source>
        <dbReference type="SAM" id="MobiDB-lite"/>
    </source>
</evidence>
<evidence type="ECO:0000259" key="2">
    <source>
        <dbReference type="PROSITE" id="PS00028"/>
    </source>
</evidence>
<dbReference type="InterPro" id="IPR013087">
    <property type="entry name" value="Znf_C2H2_type"/>
</dbReference>
<feature type="region of interest" description="Disordered" evidence="1">
    <location>
        <begin position="251"/>
        <end position="279"/>
    </location>
</feature>
<name>A0A0M8ZXG0_9HYME</name>
<dbReference type="OrthoDB" id="6730379at2759"/>